<protein>
    <submittedName>
        <fullName evidence="2">Uncharacterized protein</fullName>
    </submittedName>
</protein>
<keyword evidence="1" id="KW-0175">Coiled coil</keyword>
<evidence type="ECO:0000313" key="2">
    <source>
        <dbReference type="EMBL" id="BAY86174.1"/>
    </source>
</evidence>
<gene>
    <name evidence="2" type="ORF">NIES267_56800</name>
</gene>
<name>A0A1Z4LY68_9CYAN</name>
<dbReference type="Proteomes" id="UP000218418">
    <property type="component" value="Chromosome"/>
</dbReference>
<dbReference type="OrthoDB" id="9865213at2"/>
<sequence>MLDNKKKVVSSVVALSGTFVTPESAQATLNHSNLSVLVKNTQKAAATQQASDALNKVKATKKVLDFVKRDAQKSINKATNIKNNALKKAKQAEEIAEAAKEDWSIKLVIAVKKLKELENQPEKTYLLEQVLKAKEDAENAKEKFEEKKAEVAKKRLELEQYEENLAAIVEMQDNKVKSAQMGCRIAQIDQQKLISYAS</sequence>
<dbReference type="AlphaFoldDB" id="A0A1Z4LY68"/>
<feature type="coiled-coil region" evidence="1">
    <location>
        <begin position="75"/>
        <end position="171"/>
    </location>
</feature>
<proteinExistence type="predicted"/>
<evidence type="ECO:0000313" key="3">
    <source>
        <dbReference type="Proteomes" id="UP000218418"/>
    </source>
</evidence>
<reference evidence="2 3" key="1">
    <citation type="submission" date="2017-06" db="EMBL/GenBank/DDBJ databases">
        <title>Genome sequencing of cyanobaciteial culture collection at National Institute for Environmental Studies (NIES).</title>
        <authorList>
            <person name="Hirose Y."/>
            <person name="Shimura Y."/>
            <person name="Fujisawa T."/>
            <person name="Nakamura Y."/>
            <person name="Kawachi M."/>
        </authorList>
    </citation>
    <scope>NUCLEOTIDE SEQUENCE [LARGE SCALE GENOMIC DNA]</scope>
    <source>
        <strain evidence="2 3">NIES-267</strain>
    </source>
</reference>
<evidence type="ECO:0000256" key="1">
    <source>
        <dbReference type="SAM" id="Coils"/>
    </source>
</evidence>
<dbReference type="EMBL" id="AP018227">
    <property type="protein sequence ID" value="BAY86174.1"/>
    <property type="molecule type" value="Genomic_DNA"/>
</dbReference>
<keyword evidence="3" id="KW-1185">Reference proteome</keyword>
<accession>A0A1Z4LY68</accession>
<organism evidence="2 3">
    <name type="scientific">Calothrix parasitica NIES-267</name>
    <dbReference type="NCBI Taxonomy" id="1973488"/>
    <lineage>
        <taxon>Bacteria</taxon>
        <taxon>Bacillati</taxon>
        <taxon>Cyanobacteriota</taxon>
        <taxon>Cyanophyceae</taxon>
        <taxon>Nostocales</taxon>
        <taxon>Calotrichaceae</taxon>
        <taxon>Calothrix</taxon>
    </lineage>
</organism>